<dbReference type="InterPro" id="IPR002035">
    <property type="entry name" value="VWF_A"/>
</dbReference>
<dbReference type="InterPro" id="IPR036465">
    <property type="entry name" value="vWFA_dom_sf"/>
</dbReference>
<feature type="compositionally biased region" description="Low complexity" evidence="1">
    <location>
        <begin position="270"/>
        <end position="286"/>
    </location>
</feature>
<dbReference type="RefSeq" id="WP_243994452.1">
    <property type="nucleotide sequence ID" value="NZ_JALHLE010000019.1"/>
</dbReference>
<proteinExistence type="predicted"/>
<protein>
    <submittedName>
        <fullName evidence="3">Pilus assembly protein TadG-related protein</fullName>
    </submittedName>
</protein>
<dbReference type="Proteomes" id="UP001162880">
    <property type="component" value="Unassembled WGS sequence"/>
</dbReference>
<feature type="region of interest" description="Disordered" evidence="1">
    <location>
        <begin position="427"/>
        <end position="452"/>
    </location>
</feature>
<evidence type="ECO:0000313" key="3">
    <source>
        <dbReference type="EMBL" id="MCJ2179456.1"/>
    </source>
</evidence>
<evidence type="ECO:0000256" key="1">
    <source>
        <dbReference type="SAM" id="MobiDB-lite"/>
    </source>
</evidence>
<dbReference type="Gene3D" id="3.40.50.410">
    <property type="entry name" value="von Willebrand factor, type A domain"/>
    <property type="match status" value="2"/>
</dbReference>
<keyword evidence="4" id="KW-1185">Reference proteome</keyword>
<dbReference type="SUPFAM" id="SSF53300">
    <property type="entry name" value="vWA-like"/>
    <property type="match status" value="1"/>
</dbReference>
<accession>A0ABT0B330</accession>
<feature type="domain" description="VWFA" evidence="2">
    <location>
        <begin position="141"/>
        <end position="199"/>
    </location>
</feature>
<dbReference type="PROSITE" id="PS50234">
    <property type="entry name" value="VWFA"/>
    <property type="match status" value="1"/>
</dbReference>
<feature type="region of interest" description="Disordered" evidence="1">
    <location>
        <begin position="267"/>
        <end position="286"/>
    </location>
</feature>
<dbReference type="EMBL" id="JALHLE010000019">
    <property type="protein sequence ID" value="MCJ2179456.1"/>
    <property type="molecule type" value="Genomic_DNA"/>
</dbReference>
<reference evidence="3" key="1">
    <citation type="submission" date="2022-03" db="EMBL/GenBank/DDBJ databases">
        <title>Identification of a novel bacterium isolated from mangrove sediments.</title>
        <authorList>
            <person name="Pan X."/>
        </authorList>
    </citation>
    <scope>NUCLEOTIDE SEQUENCE</scope>
    <source>
        <strain evidence="3">B2580</strain>
    </source>
</reference>
<comment type="caution">
    <text evidence="3">The sequence shown here is derived from an EMBL/GenBank/DDBJ whole genome shotgun (WGS) entry which is preliminary data.</text>
</comment>
<gene>
    <name evidence="3" type="ORF">MTR64_12840</name>
</gene>
<dbReference type="Pfam" id="PF13400">
    <property type="entry name" value="Tad"/>
    <property type="match status" value="1"/>
</dbReference>
<sequence>MARDAAGNVLALAAVGMVVAVGVVGSAIDMSQAYRLDNRLQAACDAAVLAGRRAVTDIGPSPSGFNTLAQTTASNYFQTNFDDTTGVVTGTTFSATSDDQGITVNGVASTTYLTAVMRLFGFKTIPISASCTSSMTMGNADVVMVLDTTGSMSSSLGSTTRIQALRDAMNNFYTTVASATQSTNARVRYGFVPFATTVNVGKLIYAEDPDYLVDSHKYWSREYTVLTDPTTTYSSVYTSDWSQYSSTSYTTESDCTNAAPANDSDYSNYGKGSTSTSTSGGVTTTTTTQPQRKYAYQCDSKTVTSGSWKNPKTTTVWYIYRMYYSRDAYTTSSASYSYHLINYATDVYKTGTSVSTPTGSEGASVSSTWDGCIEERGTVNSSTFSYSSITGMSPSAAHDVDIDSAPDVGDDNTKWVPMWLDVTYRQKSSNSGSNYTYSPNTPTAYGDHPSTDNCSAEAQLLTEMDATSFSDYADTLTPKGNTYLDVGIIWGGRLLSPNGIFADNVNETPSNGGKVSQHLIFMTDGDMNTTSTTPTAWGMEYWDRRVTSDGSSDNDARHTQRFRAVCDAIKAKGIRLWVIAFTGTLNSDLTYCASSNSSFVAADADSLNSAFQSIATKVSELRVTQ</sequence>
<evidence type="ECO:0000313" key="4">
    <source>
        <dbReference type="Proteomes" id="UP001162880"/>
    </source>
</evidence>
<evidence type="ECO:0000259" key="2">
    <source>
        <dbReference type="PROSITE" id="PS50234"/>
    </source>
</evidence>
<feature type="compositionally biased region" description="Polar residues" evidence="1">
    <location>
        <begin position="427"/>
        <end position="443"/>
    </location>
</feature>
<name>A0ABT0B330_9SPHN</name>
<dbReference type="InterPro" id="IPR028087">
    <property type="entry name" value="Tad_N"/>
</dbReference>
<organism evidence="3 4">
    <name type="scientific">Novosphingobium album</name>
    <name type="common">ex Hu et al. 2023</name>
    <dbReference type="NCBI Taxonomy" id="2930093"/>
    <lineage>
        <taxon>Bacteria</taxon>
        <taxon>Pseudomonadati</taxon>
        <taxon>Pseudomonadota</taxon>
        <taxon>Alphaproteobacteria</taxon>
        <taxon>Sphingomonadales</taxon>
        <taxon>Sphingomonadaceae</taxon>
        <taxon>Novosphingobium</taxon>
    </lineage>
</organism>